<accession>A0AA45C6A1</accession>
<reference evidence="1 2" key="1">
    <citation type="submission" date="2018-05" db="EMBL/GenBank/DDBJ databases">
        <title>Genomic Encyclopedia of Type Strains, Phase IV (KMG-IV): sequencing the most valuable type-strain genomes for metagenomic binning, comparative biology and taxonomic classification.</title>
        <authorList>
            <person name="Goeker M."/>
        </authorList>
    </citation>
    <scope>NUCLEOTIDE SEQUENCE [LARGE SCALE GENOMIC DNA]</scope>
    <source>
        <strain evidence="1 2">DSM 24906</strain>
    </source>
</reference>
<evidence type="ECO:0000313" key="1">
    <source>
        <dbReference type="EMBL" id="PWJ91202.1"/>
    </source>
</evidence>
<dbReference type="RefSeq" id="WP_109605026.1">
    <property type="nucleotide sequence ID" value="NZ_QGGI01000011.1"/>
</dbReference>
<keyword evidence="2" id="KW-1185">Reference proteome</keyword>
<sequence>MNFKIYLLSVIFLILSFTGFSEIISYISTKDGKIIENSYIDDSLLYGRYYENLKNYLNIGDKYYLFNTSNILFNSLKEVVDYKIMEKYLNDNNIFIDYDSLNDKVDLNYNRLKSNEFIFNKSVIFFDEEKNIRNYMKVKIWMELVDEKFSDFLINKKINISVENWFEKYRENFDFIVTWKPLKIEYRIDRIDKTSKLIETEQFYRNIIFEEKDVPDEWIFSYLKLNDISFENKKNTLEDLKKFKALSQSFKDGKVIEMSLINLSQVLNEKSIELENENIYNSYKEIYYYKTLYDINSMNELDERIKILEDDLNDLSNFKKRILKELYYKNKDSQIINYLYSNFSDDLDIDYLYFDYVYEVMNEYYSLYGRDENFMIKIKNSLTQLQNISSTYDEDKPKFEDLIYKFNKLID</sequence>
<dbReference type="AlphaFoldDB" id="A0AA45C6A1"/>
<protein>
    <submittedName>
        <fullName evidence="1">Uncharacterized protein</fullName>
    </submittedName>
</protein>
<dbReference type="EMBL" id="QGGI01000011">
    <property type="protein sequence ID" value="PWJ91202.1"/>
    <property type="molecule type" value="Genomic_DNA"/>
</dbReference>
<name>A0AA45C6A1_9BACT</name>
<organism evidence="1 2">
    <name type="scientific">Oceanotoga teriensis</name>
    <dbReference type="NCBI Taxonomy" id="515440"/>
    <lineage>
        <taxon>Bacteria</taxon>
        <taxon>Thermotogati</taxon>
        <taxon>Thermotogota</taxon>
        <taxon>Thermotogae</taxon>
        <taxon>Petrotogales</taxon>
        <taxon>Petrotogaceae</taxon>
        <taxon>Oceanotoga</taxon>
    </lineage>
</organism>
<comment type="caution">
    <text evidence="1">The sequence shown here is derived from an EMBL/GenBank/DDBJ whole genome shotgun (WGS) entry which is preliminary data.</text>
</comment>
<dbReference type="Proteomes" id="UP000245921">
    <property type="component" value="Unassembled WGS sequence"/>
</dbReference>
<proteinExistence type="predicted"/>
<gene>
    <name evidence="1" type="ORF">C7380_1113</name>
</gene>
<evidence type="ECO:0000313" key="2">
    <source>
        <dbReference type="Proteomes" id="UP000245921"/>
    </source>
</evidence>